<feature type="compositionally biased region" description="Polar residues" evidence="1">
    <location>
        <begin position="181"/>
        <end position="197"/>
    </location>
</feature>
<feature type="region of interest" description="Disordered" evidence="1">
    <location>
        <begin position="1"/>
        <end position="55"/>
    </location>
</feature>
<evidence type="ECO:0000313" key="4">
    <source>
        <dbReference type="Proteomes" id="UP000076420"/>
    </source>
</evidence>
<feature type="compositionally biased region" description="Basic and acidic residues" evidence="1">
    <location>
        <begin position="198"/>
        <end position="209"/>
    </location>
</feature>
<evidence type="ECO:0000313" key="3">
    <source>
        <dbReference type="EnsemblMetazoa" id="BGLB035650-PA"/>
    </source>
</evidence>
<feature type="compositionally biased region" description="Polar residues" evidence="1">
    <location>
        <begin position="1"/>
        <end position="17"/>
    </location>
</feature>
<evidence type="ECO:0000256" key="1">
    <source>
        <dbReference type="SAM" id="MobiDB-lite"/>
    </source>
</evidence>
<dbReference type="GO" id="GO:0031396">
    <property type="term" value="P:regulation of protein ubiquitination"/>
    <property type="evidence" value="ECO:0007669"/>
    <property type="project" value="InterPro"/>
</dbReference>
<feature type="compositionally biased region" description="Basic and acidic residues" evidence="1">
    <location>
        <begin position="18"/>
        <end position="35"/>
    </location>
</feature>
<protein>
    <recommendedName>
        <fullName evidence="2">MDN2-binding protein C-terminal domain-containing protein</fullName>
    </recommendedName>
</protein>
<dbReference type="Proteomes" id="UP000076420">
    <property type="component" value="Unassembled WGS sequence"/>
</dbReference>
<dbReference type="VEuPathDB" id="VectorBase:BGLB035650"/>
<feature type="compositionally biased region" description="Basic and acidic residues" evidence="1">
    <location>
        <begin position="168"/>
        <end position="180"/>
    </location>
</feature>
<dbReference type="InterPro" id="IPR029418">
    <property type="entry name" value="MTBP_C"/>
</dbReference>
<proteinExistence type="predicted"/>
<dbReference type="InterPro" id="IPR039061">
    <property type="entry name" value="MTBP"/>
</dbReference>
<dbReference type="GO" id="GO:0007089">
    <property type="term" value="P:traversing start control point of mitotic cell cycle"/>
    <property type="evidence" value="ECO:0007669"/>
    <property type="project" value="TreeGrafter"/>
</dbReference>
<dbReference type="PANTHER" id="PTHR14382:SF1">
    <property type="entry name" value="MDM2-BINDING PROTEIN"/>
    <property type="match status" value="1"/>
</dbReference>
<dbReference type="EnsemblMetazoa" id="BGLB035650-RA">
    <property type="protein sequence ID" value="BGLB035650-PA"/>
    <property type="gene ID" value="BGLB035650"/>
</dbReference>
<feature type="domain" description="MDN2-binding protein C-terminal" evidence="2">
    <location>
        <begin position="119"/>
        <end position="278"/>
    </location>
</feature>
<dbReference type="KEGG" id="bgt:106078283"/>
<evidence type="ECO:0000259" key="2">
    <source>
        <dbReference type="Pfam" id="PF14920"/>
    </source>
</evidence>
<feature type="compositionally biased region" description="Basic and acidic residues" evidence="1">
    <location>
        <begin position="80"/>
        <end position="91"/>
    </location>
</feature>
<sequence>MENSDSTQENCQPSQSAVEKRPKKETGIDRLKRTESFTQPLRVSPRKLALTKSASSTVLLDVESRQKKCMKNQAVMSEAQTKRSSDTKLHVALDLPSRSRTSYRDVGTAVQSRSRSSNRDLGLTPAVHSRSSSSNRDLGLTPAVQSRSRSSNRDVGVTPLVQSRSRSGTKDLGVRPDAQSENRSSTQESPGASNSTTEKNDQKKSDRMKRSQRHKLKLQAIVDNVLNEKGVKKGDKIFDSCARNLFNVSLVLLKTFTSSRNLTEEMKNVVCAQVDQIISLELRRSKGR</sequence>
<dbReference type="Pfam" id="PF14920">
    <property type="entry name" value="MTBP_C"/>
    <property type="match status" value="1"/>
</dbReference>
<dbReference type="PANTHER" id="PTHR14382">
    <property type="entry name" value="MDM2-BINDING PROTEIN"/>
    <property type="match status" value="1"/>
</dbReference>
<gene>
    <name evidence="3" type="primary">106078283</name>
</gene>
<dbReference type="GO" id="GO:0034501">
    <property type="term" value="P:protein localization to kinetochore"/>
    <property type="evidence" value="ECO:0007669"/>
    <property type="project" value="TreeGrafter"/>
</dbReference>
<dbReference type="GO" id="GO:0000776">
    <property type="term" value="C:kinetochore"/>
    <property type="evidence" value="ECO:0007669"/>
    <property type="project" value="TreeGrafter"/>
</dbReference>
<name>A0A2C9LW17_BIOGL</name>
<feature type="region of interest" description="Disordered" evidence="1">
    <location>
        <begin position="69"/>
        <end position="215"/>
    </location>
</feature>
<organism evidence="3 4">
    <name type="scientific">Biomphalaria glabrata</name>
    <name type="common">Bloodfluke planorb</name>
    <name type="synonym">Freshwater snail</name>
    <dbReference type="NCBI Taxonomy" id="6526"/>
    <lineage>
        <taxon>Eukaryota</taxon>
        <taxon>Metazoa</taxon>
        <taxon>Spiralia</taxon>
        <taxon>Lophotrochozoa</taxon>
        <taxon>Mollusca</taxon>
        <taxon>Gastropoda</taxon>
        <taxon>Heterobranchia</taxon>
        <taxon>Euthyneura</taxon>
        <taxon>Panpulmonata</taxon>
        <taxon>Hygrophila</taxon>
        <taxon>Lymnaeoidea</taxon>
        <taxon>Planorbidae</taxon>
        <taxon>Biomphalaria</taxon>
    </lineage>
</organism>
<dbReference type="AlphaFoldDB" id="A0A2C9LW17"/>
<accession>A0A2C9LW17</accession>
<reference evidence="3" key="1">
    <citation type="submission" date="2020-05" db="UniProtKB">
        <authorList>
            <consortium name="EnsemblMetazoa"/>
        </authorList>
    </citation>
    <scope>IDENTIFICATION</scope>
    <source>
        <strain evidence="3">BB02</strain>
    </source>
</reference>
<dbReference type="VEuPathDB" id="VectorBase:BGLAX_043614"/>